<dbReference type="PANTHER" id="PTHR37981:SF1">
    <property type="entry name" value="SGNH HYDROLASE-TYPE ESTERASE DOMAIN-CONTAINING PROTEIN"/>
    <property type="match status" value="1"/>
</dbReference>
<feature type="compositionally biased region" description="Low complexity" evidence="1">
    <location>
        <begin position="797"/>
        <end position="822"/>
    </location>
</feature>
<accession>N0BAM1</accession>
<dbReference type="eggNOG" id="ENOG5030QXU">
    <property type="taxonomic scope" value="Bacteria"/>
</dbReference>
<dbReference type="HOGENOM" id="CLU_017225_0_0_5"/>
<sequence length="839" mass="89200">MISRSQTTPCRVAVMSLWLIAVGSIVAVAAPSRAEAAATVAWHVENPFRFFTDPRDTEVHRQIYRSLGPDQRATPVLSEERALQSGDPDGWASSMYRKTCWNNNRFKCDAYKDYINPTSHAVIFNVQGVDDAKMLSCTWLTAPRDADKPRGDAVTQPCSEPARFVIPYPKGAIVSVEIGGLEVAKADVHVRDILVVGMGDSFASGEGNPDLAVRFSRERSADYSTVGIYSGLTGYPARVGPWRDLGDKEFIKGNARWLDQACHRSLYSEQLRAALQLSLEDPHRAVTFVGVSCAGAEVTDGLFLRYKGNEWVPNPPRYSQISAVAEAQCGTNATEQADVPEAYHINGQVPELKDLILRKCPQDSARKIDLVLVSIGGNDIGFSRLLANAVLSNQSILRELGGWLGEVHGEAEASAQLRHLGARYKALNRALHNILYMPWNESDRILLVAYPGMALAGDGSETCGSGNAGMEAVPDFQLDATKLRLGTWFADKLNRQMRESAYEYGWTFVETHRRAFIGRGICAGLSVAGVSQVDDLRLPRKVDEIWTPYNPADYLPYASRQRWFRTPNDAFMTANFHVAAGLLTKVLKIEPFAPFQLLLASTYSGAFHPTAEGQAAIADAVAEKARAVLAKYGDAPDRDAAYLSSIKPDDAPPAPVDEPGREVPDVKAVITTPAAGAPPFVVEPESGGVKAVVSGPDDVQVGAMPQPQQGAAPPGMNSAAPVTGTPSTAPLPEATPTEGGGTNAHAVSSEPLAPPGAVAAPKVGAEPDPGLGEAKAILAPSKIDVPLPVAGAEAPTPGTKASASDAAAAPAPADGGQAPTGALPETAIRPFAPASETAR</sequence>
<evidence type="ECO:0000313" key="2">
    <source>
        <dbReference type="EMBL" id="AGK57556.1"/>
    </source>
</evidence>
<name>N0BAM1_9HYPH</name>
<feature type="compositionally biased region" description="Low complexity" evidence="1">
    <location>
        <begin position="699"/>
        <end position="716"/>
    </location>
</feature>
<feature type="region of interest" description="Disordered" evidence="1">
    <location>
        <begin position="642"/>
        <end position="661"/>
    </location>
</feature>
<dbReference type="PANTHER" id="PTHR37981">
    <property type="entry name" value="LIPASE 2"/>
    <property type="match status" value="1"/>
</dbReference>
<dbReference type="EMBL" id="CP005587">
    <property type="protein sequence ID" value="AGK57556.1"/>
    <property type="molecule type" value="Genomic_DNA"/>
</dbReference>
<dbReference type="InterPro" id="IPR036514">
    <property type="entry name" value="SGNH_hydro_sf"/>
</dbReference>
<dbReference type="Gene3D" id="3.40.50.1110">
    <property type="entry name" value="SGNH hydrolase"/>
    <property type="match status" value="1"/>
</dbReference>
<evidence type="ECO:0000313" key="3">
    <source>
        <dbReference type="Proteomes" id="UP000005952"/>
    </source>
</evidence>
<feature type="compositionally biased region" description="Low complexity" evidence="1">
    <location>
        <begin position="755"/>
        <end position="767"/>
    </location>
</feature>
<protein>
    <submittedName>
        <fullName evidence="2">Uncharacterized protein</fullName>
    </submittedName>
</protein>
<dbReference type="GO" id="GO:0006629">
    <property type="term" value="P:lipid metabolic process"/>
    <property type="evidence" value="ECO:0007669"/>
    <property type="project" value="TreeGrafter"/>
</dbReference>
<keyword evidence="3" id="KW-1185">Reference proteome</keyword>
<feature type="region of interest" description="Disordered" evidence="1">
    <location>
        <begin position="695"/>
        <end position="839"/>
    </location>
</feature>
<dbReference type="OrthoDB" id="7583701at2"/>
<dbReference type="KEGG" id="hdt:HYPDE_29403"/>
<evidence type="ECO:0000256" key="1">
    <source>
        <dbReference type="SAM" id="MobiDB-lite"/>
    </source>
</evidence>
<dbReference type="InterPro" id="IPR037460">
    <property type="entry name" value="SEST-like"/>
</dbReference>
<gene>
    <name evidence="2" type="ORF">HYPDE_29403</name>
</gene>
<dbReference type="STRING" id="670307.HYPDE_29403"/>
<dbReference type="GO" id="GO:0016788">
    <property type="term" value="F:hydrolase activity, acting on ester bonds"/>
    <property type="evidence" value="ECO:0007669"/>
    <property type="project" value="InterPro"/>
</dbReference>
<dbReference type="SUPFAM" id="SSF52266">
    <property type="entry name" value="SGNH hydrolase"/>
    <property type="match status" value="1"/>
</dbReference>
<proteinExistence type="predicted"/>
<reference evidence="2 3" key="1">
    <citation type="journal article" date="2013" name="Genome Announc.">
        <title>Genome sequences for three denitrifying bacterial strains isolated from a uranium- and nitrate-contaminated subsurface environment.</title>
        <authorList>
            <person name="Venkatramanan R."/>
            <person name="Prakash O."/>
            <person name="Woyke T."/>
            <person name="Chain P."/>
            <person name="Goodwin L.A."/>
            <person name="Watson D."/>
            <person name="Brooks S."/>
            <person name="Kostka J.E."/>
            <person name="Green S.J."/>
        </authorList>
    </citation>
    <scope>NUCLEOTIDE SEQUENCE [LARGE SCALE GENOMIC DNA]</scope>
    <source>
        <strain evidence="2 3">1NES1</strain>
    </source>
</reference>
<organism evidence="2 3">
    <name type="scientific">Hyphomicrobium denitrificans 1NES1</name>
    <dbReference type="NCBI Taxonomy" id="670307"/>
    <lineage>
        <taxon>Bacteria</taxon>
        <taxon>Pseudomonadati</taxon>
        <taxon>Pseudomonadota</taxon>
        <taxon>Alphaproteobacteria</taxon>
        <taxon>Hyphomicrobiales</taxon>
        <taxon>Hyphomicrobiaceae</taxon>
        <taxon>Hyphomicrobium</taxon>
    </lineage>
</organism>
<dbReference type="AlphaFoldDB" id="N0BAM1"/>
<dbReference type="RefSeq" id="WP_015597591.1">
    <property type="nucleotide sequence ID" value="NC_021172.1"/>
</dbReference>
<dbReference type="Proteomes" id="UP000005952">
    <property type="component" value="Chromosome"/>
</dbReference>